<dbReference type="GO" id="GO:0006310">
    <property type="term" value="P:DNA recombination"/>
    <property type="evidence" value="ECO:0007669"/>
    <property type="project" value="UniProtKB-KW"/>
</dbReference>
<dbReference type="Gene3D" id="1.10.443.10">
    <property type="entry name" value="Intergrase catalytic core"/>
    <property type="match status" value="1"/>
</dbReference>
<organism evidence="5 6">
    <name type="scientific">Streptomyces cyaneochromogenes</name>
    <dbReference type="NCBI Taxonomy" id="2496836"/>
    <lineage>
        <taxon>Bacteria</taxon>
        <taxon>Bacillati</taxon>
        <taxon>Actinomycetota</taxon>
        <taxon>Actinomycetes</taxon>
        <taxon>Kitasatosporales</taxon>
        <taxon>Streptomycetaceae</taxon>
        <taxon>Streptomyces</taxon>
    </lineage>
</organism>
<accession>A0A3S9MEV2</accession>
<dbReference type="PANTHER" id="PTHR30349">
    <property type="entry name" value="PHAGE INTEGRASE-RELATED"/>
    <property type="match status" value="1"/>
</dbReference>
<dbReference type="GO" id="GO:0015074">
    <property type="term" value="P:DNA integration"/>
    <property type="evidence" value="ECO:0007669"/>
    <property type="project" value="InterPro"/>
</dbReference>
<dbReference type="InterPro" id="IPR050090">
    <property type="entry name" value="Tyrosine_recombinase_XerCD"/>
</dbReference>
<comment type="similarity">
    <text evidence="1">Belongs to the 'phage' integrase family.</text>
</comment>
<feature type="domain" description="Tyr recombinase" evidence="4">
    <location>
        <begin position="502"/>
        <end position="701"/>
    </location>
</feature>
<dbReference type="EMBL" id="CP034539">
    <property type="protein sequence ID" value="AZQ37699.1"/>
    <property type="molecule type" value="Genomic_DNA"/>
</dbReference>
<keyword evidence="2" id="KW-0238">DNA-binding</keyword>
<reference evidence="5 6" key="1">
    <citation type="journal article" date="2019" name="Int. J. Syst. Evol. Microbiol.">
        <title>Streptomyces cyaneochromogenes sp. nov., a blue pigment-producing actinomycete from manganese-contaminated soil.</title>
        <authorList>
            <person name="Tang X."/>
            <person name="Zhao J."/>
            <person name="Li K."/>
            <person name="Chen Z."/>
            <person name="Sun Y."/>
            <person name="Gao J."/>
        </authorList>
    </citation>
    <scope>NUCLEOTIDE SEQUENCE [LARGE SCALE GENOMIC DNA]</scope>
    <source>
        <strain evidence="5 6">MK-45</strain>
    </source>
</reference>
<gene>
    <name evidence="5" type="ORF">EJ357_33090</name>
</gene>
<dbReference type="Proteomes" id="UP000280298">
    <property type="component" value="Chromosome"/>
</dbReference>
<dbReference type="KEGG" id="scya:EJ357_33090"/>
<dbReference type="OrthoDB" id="8421690at2"/>
<dbReference type="AlphaFoldDB" id="A0A3S9MEV2"/>
<evidence type="ECO:0000313" key="6">
    <source>
        <dbReference type="Proteomes" id="UP000280298"/>
    </source>
</evidence>
<keyword evidence="3" id="KW-0233">DNA recombination</keyword>
<dbReference type="SUPFAM" id="SSF56349">
    <property type="entry name" value="DNA breaking-rejoining enzymes"/>
    <property type="match status" value="1"/>
</dbReference>
<dbReference type="InterPro" id="IPR011010">
    <property type="entry name" value="DNA_brk_join_enz"/>
</dbReference>
<protein>
    <submittedName>
        <fullName evidence="5">Site-specific integrase</fullName>
    </submittedName>
</protein>
<sequence length="883" mass="99607">MTAQPLTLTVSSAAKTRTVSDRLEILHALIAAPTFDPVFRDDVIQVAPDHPVYGWNCRVPGCERSRNAFLDFCGEHTAEWNAVQRVGNGIVEFLSKAQPLKVRGGRNLDSCVICSHAPAYSGDGLCFLHAGNLVKWRSRQRRQGKPCDFELWADDQLPYPDFGQCKVVACGRAGAHWIGLCHHHLERYRREGSPGGAEKVRNWGKRSRELSLPVAVTYTDQVLFRRWCTQSEPIGRMDGMLSLLGLRPLVRAEIKWTLFHHAQSPEEGARWCLNIVQQLATQCRRQDVNSLADLDLEQCPQHPSKVAQRMLHHLRVVYFSRQDTKDAGYIETAHYGVRLTNHGSYVDISNVSQRWLRDLLWDWMDTRLTTDPPRSRQPFDRTRRGCVELSAYLEAQAPGGGHDPTMLTKDHMVGFVADQRHRAEHGLKPLGVHHTVRRRGPQAAADVTKLQVSRIFGGARLILRNALDSGEAQRIGLDRIFIVTLPHGGGGKAGRRRPFSDEVARALANEQNLKCLDEMDLEDRGLRDSWEAIVTTGRRASEVLELRLECIGRYKNLPLLWHDQTKVGNVDEGIRISERLYQRIQARQAKTVARFAQRHGRQPADAERRTLALFPRRTTNRTFVKSVSYGWYRTLFSEWVSTLNIGHSVSHQARHTLATNLLKAGANLTHVKRYLGQVSDAMAEHYVHLANTDPMLDQALQAIWVAGPGAAQPGLILSEGEPMSREEAEALAIDLTRRSTPAEGGFCTFQHVVDGNACPWNLDCHNCDKFVMSGADLVYWHRKRDQWRTLAERAPDPKVADYLHELFEPTARAIAGLERALEAVGLLDEALALDLRRPQDYFGRVWATAFRAEELARHADLQATDNEYGTDHIDDAEDNEDSA</sequence>
<dbReference type="GO" id="GO:0003677">
    <property type="term" value="F:DNA binding"/>
    <property type="evidence" value="ECO:0007669"/>
    <property type="project" value="UniProtKB-KW"/>
</dbReference>
<dbReference type="InterPro" id="IPR013762">
    <property type="entry name" value="Integrase-like_cat_sf"/>
</dbReference>
<evidence type="ECO:0000313" key="5">
    <source>
        <dbReference type="EMBL" id="AZQ37699.1"/>
    </source>
</evidence>
<dbReference type="PANTHER" id="PTHR30349:SF41">
    <property type="entry name" value="INTEGRASE_RECOMBINASE PROTEIN MJ0367-RELATED"/>
    <property type="match status" value="1"/>
</dbReference>
<dbReference type="Pfam" id="PF00589">
    <property type="entry name" value="Phage_integrase"/>
    <property type="match status" value="1"/>
</dbReference>
<dbReference type="CDD" id="cd00397">
    <property type="entry name" value="DNA_BRE_C"/>
    <property type="match status" value="1"/>
</dbReference>
<dbReference type="InterPro" id="IPR002104">
    <property type="entry name" value="Integrase_catalytic"/>
</dbReference>
<evidence type="ECO:0000259" key="4">
    <source>
        <dbReference type="PROSITE" id="PS51898"/>
    </source>
</evidence>
<evidence type="ECO:0000256" key="2">
    <source>
        <dbReference type="ARBA" id="ARBA00023125"/>
    </source>
</evidence>
<dbReference type="RefSeq" id="WP_126395372.1">
    <property type="nucleotide sequence ID" value="NZ_CP034539.1"/>
</dbReference>
<evidence type="ECO:0000256" key="1">
    <source>
        <dbReference type="ARBA" id="ARBA00008857"/>
    </source>
</evidence>
<dbReference type="PROSITE" id="PS51898">
    <property type="entry name" value="TYR_RECOMBINASE"/>
    <property type="match status" value="1"/>
</dbReference>
<evidence type="ECO:0000256" key="3">
    <source>
        <dbReference type="ARBA" id="ARBA00023172"/>
    </source>
</evidence>
<proteinExistence type="inferred from homology"/>
<name>A0A3S9MEV2_9ACTN</name>
<keyword evidence="6" id="KW-1185">Reference proteome</keyword>